<dbReference type="OrthoDB" id="9806941at2"/>
<dbReference type="Proteomes" id="UP000070250">
    <property type="component" value="Chromosome"/>
</dbReference>
<dbReference type="Gene3D" id="2.30.330.10">
    <property type="entry name" value="SpoA-like"/>
    <property type="match status" value="1"/>
</dbReference>
<evidence type="ECO:0000256" key="3">
    <source>
        <dbReference type="ARBA" id="ARBA00022475"/>
    </source>
</evidence>
<dbReference type="PANTHER" id="PTHR30034:SF3">
    <property type="entry name" value="FLAGELLAR MOTOR SWITCH PROTEIN FLIM"/>
    <property type="match status" value="1"/>
</dbReference>
<keyword evidence="13" id="KW-0969">Cilium</keyword>
<keyword evidence="13" id="KW-0282">Flagellum</keyword>
<comment type="function">
    <text evidence="9 11">FliM is one of three proteins (FliG, FliN, FliM) that forms the rotor-mounted switch complex (C ring), located at the base of the basal body. This complex interacts with the CheY and CheZ chemotaxis proteins, in addition to contacting components of the motor that determine the direction of flagellar rotation.</text>
</comment>
<dbReference type="EMBL" id="CP011971">
    <property type="protein sequence ID" value="AMN46605.1"/>
    <property type="molecule type" value="Genomic_DNA"/>
</dbReference>
<dbReference type="SUPFAM" id="SSF101801">
    <property type="entry name" value="Surface presentation of antigens (SPOA)"/>
    <property type="match status" value="1"/>
</dbReference>
<protein>
    <recommendedName>
        <fullName evidence="2 10">Flagellar motor switch protein FliM</fullName>
    </recommendedName>
</protein>
<organism evidence="13 14">
    <name type="scientific">Steroidobacter denitrificans</name>
    <dbReference type="NCBI Taxonomy" id="465721"/>
    <lineage>
        <taxon>Bacteria</taxon>
        <taxon>Pseudomonadati</taxon>
        <taxon>Pseudomonadota</taxon>
        <taxon>Gammaproteobacteria</taxon>
        <taxon>Steroidobacterales</taxon>
        <taxon>Steroidobacteraceae</taxon>
        <taxon>Steroidobacter</taxon>
    </lineage>
</organism>
<dbReference type="InterPro" id="IPR001689">
    <property type="entry name" value="Flag_FliM"/>
</dbReference>
<evidence type="ECO:0000313" key="13">
    <source>
        <dbReference type="EMBL" id="AMN46605.1"/>
    </source>
</evidence>
<dbReference type="GO" id="GO:0003774">
    <property type="term" value="F:cytoskeletal motor activity"/>
    <property type="evidence" value="ECO:0007669"/>
    <property type="project" value="InterPro"/>
</dbReference>
<dbReference type="NCBIfam" id="TIGR01397">
    <property type="entry name" value="fliM_switch"/>
    <property type="match status" value="1"/>
</dbReference>
<comment type="subcellular location">
    <subcellularLocation>
        <location evidence="11">Cell inner membrane</location>
        <topology evidence="11">Peripheral membrane protein</topology>
    </subcellularLocation>
    <subcellularLocation>
        <location evidence="11">Bacterial flagellum basal body</location>
    </subcellularLocation>
</comment>
<evidence type="ECO:0000313" key="14">
    <source>
        <dbReference type="Proteomes" id="UP000070250"/>
    </source>
</evidence>
<keyword evidence="7 11" id="KW-0472">Membrane</keyword>
<dbReference type="PATRIC" id="fig|465721.4.peg.1221"/>
<dbReference type="SUPFAM" id="SSF103039">
    <property type="entry name" value="CheC-like"/>
    <property type="match status" value="1"/>
</dbReference>
<comment type="similarity">
    <text evidence="1 11">Belongs to the FliM family.</text>
</comment>
<dbReference type="GO" id="GO:0071978">
    <property type="term" value="P:bacterial-type flagellum-dependent swarming motility"/>
    <property type="evidence" value="ECO:0007669"/>
    <property type="project" value="TreeGrafter"/>
</dbReference>
<dbReference type="Pfam" id="PF01052">
    <property type="entry name" value="FliMN_C"/>
    <property type="match status" value="1"/>
</dbReference>
<dbReference type="AlphaFoldDB" id="A0A127FAI2"/>
<dbReference type="Pfam" id="PF02154">
    <property type="entry name" value="FliM"/>
    <property type="match status" value="1"/>
</dbReference>
<dbReference type="GO" id="GO:0005886">
    <property type="term" value="C:plasma membrane"/>
    <property type="evidence" value="ECO:0007669"/>
    <property type="project" value="UniProtKB-SubCell"/>
</dbReference>
<keyword evidence="3 11" id="KW-1003">Cell membrane</keyword>
<dbReference type="KEGG" id="sdf:ACG33_05730"/>
<evidence type="ECO:0000259" key="12">
    <source>
        <dbReference type="Pfam" id="PF01052"/>
    </source>
</evidence>
<accession>A0A127FAI2</accession>
<sequence length="335" mass="37559">MSANDVLSQDEIDALLHGVDSGAVATEREPAPGEARSYDFTNQVRIVRGRMPTLEMINERFARLFRISLFNMLRRTPEVAVAPIKMQKFSEYVHSLHVPTSLNMIRIQPLRGTGLVVLDPKFVFAAVDNFFGGSGRFAKIEGREFTATESRVIHMLLRHVFADMKEAWSHIACLDIEYLNSEINPHFANIASPTEIVVITSFHVELDGGGGDIHITMPYAMIEPLREQLDAGVASDRIEHDERWAHALKEEIEDAEVELTTILGRGSVTMQRLMDMKIGDILPCDFTGRATVMVEDVPVFRGPFGVSHGQQAVQITERVLRSKPKIFEPLPAERP</sequence>
<dbReference type="CDD" id="cd17908">
    <property type="entry name" value="FliM"/>
    <property type="match status" value="1"/>
</dbReference>
<keyword evidence="4 11" id="KW-0145">Chemotaxis</keyword>
<evidence type="ECO:0000256" key="6">
    <source>
        <dbReference type="ARBA" id="ARBA00022779"/>
    </source>
</evidence>
<feature type="domain" description="Flagellar motor switch protein FliN-like C-terminal" evidence="12">
    <location>
        <begin position="250"/>
        <end position="318"/>
    </location>
</feature>
<dbReference type="STRING" id="465721.ACG33_05730"/>
<dbReference type="PIRSF" id="PIRSF002888">
    <property type="entry name" value="FliM"/>
    <property type="match status" value="1"/>
</dbReference>
<dbReference type="GO" id="GO:0009425">
    <property type="term" value="C:bacterial-type flagellum basal body"/>
    <property type="evidence" value="ECO:0007669"/>
    <property type="project" value="UniProtKB-SubCell"/>
</dbReference>
<dbReference type="RefSeq" id="WP_066919463.1">
    <property type="nucleotide sequence ID" value="NZ_CP011971.1"/>
</dbReference>
<evidence type="ECO:0000256" key="9">
    <source>
        <dbReference type="ARBA" id="ARBA00025044"/>
    </source>
</evidence>
<dbReference type="Gene3D" id="3.40.1550.10">
    <property type="entry name" value="CheC-like"/>
    <property type="match status" value="1"/>
</dbReference>
<keyword evidence="8 11" id="KW-0975">Bacterial flagellum</keyword>
<dbReference type="GO" id="GO:0050918">
    <property type="term" value="P:positive chemotaxis"/>
    <property type="evidence" value="ECO:0007669"/>
    <property type="project" value="TreeGrafter"/>
</dbReference>
<proteinExistence type="inferred from homology"/>
<dbReference type="InterPro" id="IPR036429">
    <property type="entry name" value="SpoA-like_sf"/>
</dbReference>
<keyword evidence="14" id="KW-1185">Reference proteome</keyword>
<dbReference type="PRINTS" id="PR00955">
    <property type="entry name" value="FLGMOTORFLIM"/>
</dbReference>
<keyword evidence="13" id="KW-0966">Cell projection</keyword>
<evidence type="ECO:0000256" key="10">
    <source>
        <dbReference type="NCBIfam" id="TIGR01397"/>
    </source>
</evidence>
<keyword evidence="5 11" id="KW-0997">Cell inner membrane</keyword>
<evidence type="ECO:0000256" key="7">
    <source>
        <dbReference type="ARBA" id="ARBA00023136"/>
    </source>
</evidence>
<dbReference type="PANTHER" id="PTHR30034">
    <property type="entry name" value="FLAGELLAR MOTOR SWITCH PROTEIN FLIM"/>
    <property type="match status" value="1"/>
</dbReference>
<keyword evidence="6 11" id="KW-0283">Flagellar rotation</keyword>
<dbReference type="InterPro" id="IPR001543">
    <property type="entry name" value="FliN-like_C"/>
</dbReference>
<evidence type="ECO:0000256" key="5">
    <source>
        <dbReference type="ARBA" id="ARBA00022519"/>
    </source>
</evidence>
<name>A0A127FAI2_STEDE</name>
<evidence type="ECO:0000256" key="4">
    <source>
        <dbReference type="ARBA" id="ARBA00022500"/>
    </source>
</evidence>
<evidence type="ECO:0000256" key="8">
    <source>
        <dbReference type="ARBA" id="ARBA00023143"/>
    </source>
</evidence>
<gene>
    <name evidence="13" type="ORF">ACG33_05730</name>
</gene>
<evidence type="ECO:0000256" key="1">
    <source>
        <dbReference type="ARBA" id="ARBA00011049"/>
    </source>
</evidence>
<reference evidence="13 14" key="1">
    <citation type="submission" date="2015-06" db="EMBL/GenBank/DDBJ databases">
        <title>A Comprehensive Approach to Explore the Metabolic and Phylogenetic Diversity of Bacterial Steroid Degradation in the Environment: Testosterone as an Example.</title>
        <authorList>
            <person name="Yang F.-C."/>
            <person name="Chen Y.-L."/>
            <person name="Yu C.-P."/>
            <person name="Tang S.-L."/>
            <person name="Wang P.-H."/>
            <person name="Ismail W."/>
            <person name="Wang C.-H."/>
            <person name="Yang C.-Y."/>
            <person name="Chiang Y.-R."/>
        </authorList>
    </citation>
    <scope>NUCLEOTIDE SEQUENCE [LARGE SCALE GENOMIC DNA]</scope>
    <source>
        <strain evidence="13 14">DSM 18526</strain>
    </source>
</reference>
<evidence type="ECO:0000256" key="11">
    <source>
        <dbReference type="PIRNR" id="PIRNR002888"/>
    </source>
</evidence>
<evidence type="ECO:0000256" key="2">
    <source>
        <dbReference type="ARBA" id="ARBA00021898"/>
    </source>
</evidence>
<dbReference type="InterPro" id="IPR028976">
    <property type="entry name" value="CheC-like_sf"/>
</dbReference>